<reference evidence="2 3" key="1">
    <citation type="journal article" date="2014" name="Am. J. Bot.">
        <title>Genome assembly and annotation for red clover (Trifolium pratense; Fabaceae).</title>
        <authorList>
            <person name="Istvanek J."/>
            <person name="Jaros M."/>
            <person name="Krenek A."/>
            <person name="Repkova J."/>
        </authorList>
    </citation>
    <scope>NUCLEOTIDE SEQUENCE [LARGE SCALE GENOMIC DNA]</scope>
    <source>
        <strain evidence="3">cv. Tatra</strain>
        <tissue evidence="2">Young leaves</tissue>
    </source>
</reference>
<reference evidence="2 3" key="2">
    <citation type="journal article" date="2017" name="Front. Plant Sci.">
        <title>Gene Classification and Mining of Molecular Markers Useful in Red Clover (Trifolium pratense) Breeding.</title>
        <authorList>
            <person name="Istvanek J."/>
            <person name="Dluhosova J."/>
            <person name="Dluhos P."/>
            <person name="Patkova L."/>
            <person name="Nedelnik J."/>
            <person name="Repkova J."/>
        </authorList>
    </citation>
    <scope>NUCLEOTIDE SEQUENCE [LARGE SCALE GENOMIC DNA]</scope>
    <source>
        <strain evidence="3">cv. Tatra</strain>
        <tissue evidence="2">Young leaves</tissue>
    </source>
</reference>
<dbReference type="STRING" id="57577.A0A2K3LSF7"/>
<keyword evidence="1" id="KW-1133">Transmembrane helix</keyword>
<proteinExistence type="predicted"/>
<feature type="transmembrane region" description="Helical" evidence="1">
    <location>
        <begin position="7"/>
        <end position="31"/>
    </location>
</feature>
<organism evidence="2 3">
    <name type="scientific">Trifolium pratense</name>
    <name type="common">Red clover</name>
    <dbReference type="NCBI Taxonomy" id="57577"/>
    <lineage>
        <taxon>Eukaryota</taxon>
        <taxon>Viridiplantae</taxon>
        <taxon>Streptophyta</taxon>
        <taxon>Embryophyta</taxon>
        <taxon>Tracheophyta</taxon>
        <taxon>Spermatophyta</taxon>
        <taxon>Magnoliopsida</taxon>
        <taxon>eudicotyledons</taxon>
        <taxon>Gunneridae</taxon>
        <taxon>Pentapetalae</taxon>
        <taxon>rosids</taxon>
        <taxon>fabids</taxon>
        <taxon>Fabales</taxon>
        <taxon>Fabaceae</taxon>
        <taxon>Papilionoideae</taxon>
        <taxon>50 kb inversion clade</taxon>
        <taxon>NPAAA clade</taxon>
        <taxon>Hologalegina</taxon>
        <taxon>IRL clade</taxon>
        <taxon>Trifolieae</taxon>
        <taxon>Trifolium</taxon>
    </lineage>
</organism>
<accession>A0A2K3LSF7</accession>
<protein>
    <submittedName>
        <fullName evidence="2">Sodium/hydrogen exchanger 7-like protein</fullName>
    </submittedName>
</protein>
<name>A0A2K3LSF7_TRIPR</name>
<evidence type="ECO:0000313" key="3">
    <source>
        <dbReference type="Proteomes" id="UP000236291"/>
    </source>
</evidence>
<dbReference type="Proteomes" id="UP000236291">
    <property type="component" value="Unassembled WGS sequence"/>
</dbReference>
<comment type="caution">
    <text evidence="2">The sequence shown here is derived from an EMBL/GenBank/DDBJ whole genome shotgun (WGS) entry which is preliminary data.</text>
</comment>
<sequence length="72" mass="7969">MTLFFDFFVFFTGGIVFLTLIVNGSTTQFLLDFLDMNKLSSAKEGEIHCMETPLVFGAINALGNEDADHGRC</sequence>
<gene>
    <name evidence="2" type="ORF">L195_g037466</name>
</gene>
<evidence type="ECO:0000313" key="2">
    <source>
        <dbReference type="EMBL" id="PNX81447.1"/>
    </source>
</evidence>
<evidence type="ECO:0000256" key="1">
    <source>
        <dbReference type="SAM" id="Phobius"/>
    </source>
</evidence>
<dbReference type="EMBL" id="ASHM01039940">
    <property type="protein sequence ID" value="PNX81447.1"/>
    <property type="molecule type" value="Genomic_DNA"/>
</dbReference>
<keyword evidence="1" id="KW-0812">Transmembrane</keyword>
<keyword evidence="1" id="KW-0472">Membrane</keyword>
<dbReference type="AlphaFoldDB" id="A0A2K3LSF7"/>